<dbReference type="EnsemblMetazoa" id="GPAI017454-RA">
    <property type="protein sequence ID" value="GPAI017454-PA"/>
    <property type="gene ID" value="GPAI017454"/>
</dbReference>
<evidence type="ECO:0000313" key="1">
    <source>
        <dbReference type="EnsemblMetazoa" id="GPAI017454-PA"/>
    </source>
</evidence>
<reference evidence="2" key="1">
    <citation type="submission" date="2014-03" db="EMBL/GenBank/DDBJ databases">
        <authorList>
            <person name="Aksoy S."/>
            <person name="Warren W."/>
            <person name="Wilson R.K."/>
        </authorList>
    </citation>
    <scope>NUCLEOTIDE SEQUENCE [LARGE SCALE GENOMIC DNA]</scope>
    <source>
        <strain evidence="2">IAEA</strain>
    </source>
</reference>
<organism evidence="1 2">
    <name type="scientific">Glossina pallidipes</name>
    <name type="common">Tsetse fly</name>
    <dbReference type="NCBI Taxonomy" id="7398"/>
    <lineage>
        <taxon>Eukaryota</taxon>
        <taxon>Metazoa</taxon>
        <taxon>Ecdysozoa</taxon>
        <taxon>Arthropoda</taxon>
        <taxon>Hexapoda</taxon>
        <taxon>Insecta</taxon>
        <taxon>Pterygota</taxon>
        <taxon>Neoptera</taxon>
        <taxon>Endopterygota</taxon>
        <taxon>Diptera</taxon>
        <taxon>Brachycera</taxon>
        <taxon>Muscomorpha</taxon>
        <taxon>Hippoboscoidea</taxon>
        <taxon>Glossinidae</taxon>
        <taxon>Glossina</taxon>
    </lineage>
</organism>
<accession>A0A1A9ZK95</accession>
<keyword evidence="2" id="KW-1185">Reference proteome</keyword>
<proteinExistence type="predicted"/>
<reference evidence="1" key="2">
    <citation type="submission" date="2020-05" db="UniProtKB">
        <authorList>
            <consortium name="EnsemblMetazoa"/>
        </authorList>
    </citation>
    <scope>IDENTIFICATION</scope>
    <source>
        <strain evidence="1">IAEA</strain>
    </source>
</reference>
<sequence length="128" mass="14206">MWLANMDKYVPWRHNPIESDFRSITCVSQYVKITYHTFVNDKAITINTVKRQKQISGDVSKLLTLTPSVAYWLPVCAVRSLAANAITTTAVMTGTALTNCLSLPQLTLCGDIIVLSNVWKALKDASET</sequence>
<dbReference type="AlphaFoldDB" id="A0A1A9ZK95"/>
<dbReference type="Proteomes" id="UP000092445">
    <property type="component" value="Unassembled WGS sequence"/>
</dbReference>
<protein>
    <submittedName>
        <fullName evidence="1">Uncharacterized protein</fullName>
    </submittedName>
</protein>
<dbReference type="VEuPathDB" id="VectorBase:GPAI017454"/>
<evidence type="ECO:0000313" key="2">
    <source>
        <dbReference type="Proteomes" id="UP000092445"/>
    </source>
</evidence>
<name>A0A1A9ZK95_GLOPL</name>